<dbReference type="RefSeq" id="WP_304415347.1">
    <property type="nucleotide sequence ID" value="NZ_OY569118.1"/>
</dbReference>
<keyword evidence="1" id="KW-0732">Signal</keyword>
<protein>
    <submittedName>
        <fullName evidence="2">Secreted protein</fullName>
    </submittedName>
</protein>
<name>A0AA48M6N6_9BACL</name>
<keyword evidence="3" id="KW-1185">Reference proteome</keyword>
<sequence>MKSSLVNRVLCLFFAIALLFTSVNIPVNAATQPNQKNIDRIAELTIQSDDGKETTITMFLTKGTKLDETIFQGINNGIKVTDINIKPVNDKDLRNFQALSSDGEIKPLFVDTIFDVGNFTISLVEFITEPTFWNGFYVVMDGAAVIFPGIPAISGVKRMIKNSDTLKESLKLGVKTYDELKDGRPYGWHRHHIFEKRFASRLGTHEDDMLCIAIPKEYHDPITSAMRKKIPYGEDYNKYTRNQILEAHIDVYRKLWKDTNDEVYEFLYEFSKTKQHSVRR</sequence>
<reference evidence="2" key="1">
    <citation type="submission" date="2023-07" db="EMBL/GenBank/DDBJ databases">
        <authorList>
            <person name="Ivanov I."/>
            <person name="Teneva D."/>
            <person name="Stoikov I."/>
        </authorList>
    </citation>
    <scope>NUCLEOTIDE SEQUENCE</scope>
    <source>
        <strain evidence="2">4475</strain>
    </source>
</reference>
<dbReference type="EMBL" id="OY569118">
    <property type="protein sequence ID" value="CAJ1002234.1"/>
    <property type="molecule type" value="Genomic_DNA"/>
</dbReference>
<gene>
    <name evidence="2" type="ORF">BSPP4475_07905</name>
</gene>
<dbReference type="AlphaFoldDB" id="A0AA48M6N6"/>
<feature type="chain" id="PRO_5041339213" evidence="1">
    <location>
        <begin position="30"/>
        <end position="280"/>
    </location>
</feature>
<feature type="signal peptide" evidence="1">
    <location>
        <begin position="1"/>
        <end position="29"/>
    </location>
</feature>
<evidence type="ECO:0000313" key="3">
    <source>
        <dbReference type="Proteomes" id="UP001189619"/>
    </source>
</evidence>
<organism evidence="2 3">
    <name type="scientific">Brevibacillus aydinogluensis</name>
    <dbReference type="NCBI Taxonomy" id="927786"/>
    <lineage>
        <taxon>Bacteria</taxon>
        <taxon>Bacillati</taxon>
        <taxon>Bacillota</taxon>
        <taxon>Bacilli</taxon>
        <taxon>Bacillales</taxon>
        <taxon>Paenibacillaceae</taxon>
        <taxon>Brevibacillus</taxon>
    </lineage>
</organism>
<accession>A0AA48M6N6</accession>
<evidence type="ECO:0000256" key="1">
    <source>
        <dbReference type="SAM" id="SignalP"/>
    </source>
</evidence>
<proteinExistence type="predicted"/>
<evidence type="ECO:0000313" key="2">
    <source>
        <dbReference type="EMBL" id="CAJ1002234.1"/>
    </source>
</evidence>
<dbReference type="KEGG" id="bayd:BSPP4475_07905"/>
<dbReference type="Proteomes" id="UP001189619">
    <property type="component" value="Chromosome"/>
</dbReference>